<protein>
    <submittedName>
        <fullName evidence="2">Lectoxin-Enh8</fullName>
    </submittedName>
</protein>
<dbReference type="InterPro" id="IPR016187">
    <property type="entry name" value="CTDL_fold"/>
</dbReference>
<evidence type="ECO:0000256" key="1">
    <source>
        <dbReference type="SAM" id="SignalP"/>
    </source>
</evidence>
<evidence type="ECO:0000313" key="2">
    <source>
        <dbReference type="EMBL" id="ABU68571.1"/>
    </source>
</evidence>
<sequence>MGQFTVVSLGLLAVFLSLSGAKGDNCPANWISRNGVCNKLFPDRKTWLEAEDISNGMMSPVHPCILSSASTNSSGNGSFSCSRGREAPGEVWRNKQAPLSDEISALHLFPSWMLSVAWL</sequence>
<reference evidence="2" key="1">
    <citation type="journal article" date="2007" name="Mol. Cell. Proteomics">
        <title>Evolution of an arsenal: structural and functional diversification of the venom system in the advanced snakes (Caenophidia).</title>
        <authorList>
            <person name="Fry B.G."/>
            <person name="Scheib H."/>
            <person name="van der Weerd L."/>
            <person name="Young B."/>
            <person name="McNaughtan J."/>
            <person name="Ramjan S.F.R."/>
            <person name="Vidal N."/>
            <person name="Poelmann R.E."/>
            <person name="Norman J.A."/>
        </authorList>
    </citation>
    <scope>NUCLEOTIDE SEQUENCE</scope>
    <source>
        <tissue evidence="2">Venom gland</tissue>
    </source>
</reference>
<dbReference type="AlphaFoldDB" id="A7XQ54"/>
<proteinExistence type="evidence at transcript level"/>
<feature type="chain" id="PRO_5002717402" evidence="1">
    <location>
        <begin position="24"/>
        <end position="119"/>
    </location>
</feature>
<dbReference type="SUPFAM" id="SSF56436">
    <property type="entry name" value="C-type lectin-like"/>
    <property type="match status" value="1"/>
</dbReference>
<name>A7XQ54_PSEPL</name>
<keyword evidence="1" id="KW-0732">Signal</keyword>
<feature type="signal peptide" evidence="1">
    <location>
        <begin position="1"/>
        <end position="23"/>
    </location>
</feature>
<accession>A7XQ54</accession>
<dbReference type="EMBL" id="EU091711">
    <property type="protein sequence ID" value="ABU68571.1"/>
    <property type="molecule type" value="mRNA"/>
</dbReference>
<organism evidence="2">
    <name type="scientific">Pseudoferania polylepis</name>
    <name type="common">Macleay's water snake</name>
    <name type="synonym">Enhydris polylepis</name>
    <dbReference type="NCBI Taxonomy" id="338839"/>
    <lineage>
        <taxon>Eukaryota</taxon>
        <taxon>Metazoa</taxon>
        <taxon>Chordata</taxon>
        <taxon>Craniata</taxon>
        <taxon>Vertebrata</taxon>
        <taxon>Euteleostomi</taxon>
        <taxon>Lepidosauria</taxon>
        <taxon>Squamata</taxon>
        <taxon>Bifurcata</taxon>
        <taxon>Unidentata</taxon>
        <taxon>Episquamata</taxon>
        <taxon>Toxicofera</taxon>
        <taxon>Serpentes</taxon>
        <taxon>Colubroidea</taxon>
        <taxon>Homalopsidae</taxon>
        <taxon>Pseudoferania</taxon>
    </lineage>
</organism>